<proteinExistence type="predicted"/>
<dbReference type="GO" id="GO:0015628">
    <property type="term" value="P:protein secretion by the type II secretion system"/>
    <property type="evidence" value="ECO:0007669"/>
    <property type="project" value="InterPro"/>
</dbReference>
<comment type="caution">
    <text evidence="3">The sequence shown here is derived from an EMBL/GenBank/DDBJ whole genome shotgun (WGS) entry which is preliminary data.</text>
</comment>
<dbReference type="Gene3D" id="3.30.700.10">
    <property type="entry name" value="Glycoprotein, Type 4 Pilin"/>
    <property type="match status" value="1"/>
</dbReference>
<dbReference type="PANTHER" id="PTHR30093">
    <property type="entry name" value="GENERAL SECRETION PATHWAY PROTEIN G"/>
    <property type="match status" value="1"/>
</dbReference>
<evidence type="ECO:0000313" key="4">
    <source>
        <dbReference type="Proteomes" id="UP000034803"/>
    </source>
</evidence>
<dbReference type="Proteomes" id="UP000034803">
    <property type="component" value="Unassembled WGS sequence"/>
</dbReference>
<sequence length="172" mass="18709">MEGSTNMKKAFTLVELLVVMAIIGVLAALAVGSFRTAQMRGRDAQRKSDLKQISNSLELFYADYGKYPSDVTGRIAGCPYNPALSTGTSCTWGISEFSDSKTVYFKILPIDPTSPTTEYIYGLVNSSNQKYRLFARLENPKDQNIDSSITVICGSGKLCNFAVTSANTSVSE</sequence>
<dbReference type="AlphaFoldDB" id="A0A0F9YIZ1"/>
<gene>
    <name evidence="3" type="ORF">UR21_C0009G0070</name>
</gene>
<evidence type="ECO:0000256" key="2">
    <source>
        <dbReference type="SAM" id="Phobius"/>
    </source>
</evidence>
<evidence type="ECO:0000256" key="1">
    <source>
        <dbReference type="ARBA" id="ARBA00022481"/>
    </source>
</evidence>
<dbReference type="Pfam" id="PF07963">
    <property type="entry name" value="N_methyl"/>
    <property type="match status" value="1"/>
</dbReference>
<keyword evidence="1" id="KW-0488">Methylation</keyword>
<dbReference type="EMBL" id="LBOI01000009">
    <property type="protein sequence ID" value="KKP31489.1"/>
    <property type="molecule type" value="Genomic_DNA"/>
</dbReference>
<accession>A0A0F9YIZ1</accession>
<keyword evidence="2" id="KW-1133">Transmembrane helix</keyword>
<dbReference type="InterPro" id="IPR000983">
    <property type="entry name" value="Bac_GSPG_pilin"/>
</dbReference>
<keyword evidence="2" id="KW-0472">Membrane</keyword>
<keyword evidence="2" id="KW-0812">Transmembrane</keyword>
<name>A0A0F9YIZ1_9BACT</name>
<dbReference type="InterPro" id="IPR045584">
    <property type="entry name" value="Pilin-like"/>
</dbReference>
<dbReference type="SUPFAM" id="SSF54523">
    <property type="entry name" value="Pili subunits"/>
    <property type="match status" value="1"/>
</dbReference>
<feature type="transmembrane region" description="Helical" evidence="2">
    <location>
        <begin position="16"/>
        <end position="37"/>
    </location>
</feature>
<dbReference type="PRINTS" id="PR00813">
    <property type="entry name" value="BCTERIALGSPG"/>
</dbReference>
<organism evidence="3 4">
    <name type="scientific">Candidatus Woesebacteria bacterium GW2011_GWC2_31_9</name>
    <dbReference type="NCBI Taxonomy" id="1618586"/>
    <lineage>
        <taxon>Bacteria</taxon>
        <taxon>Candidatus Woeseibacteriota</taxon>
    </lineage>
</organism>
<dbReference type="GO" id="GO:0015627">
    <property type="term" value="C:type II protein secretion system complex"/>
    <property type="evidence" value="ECO:0007669"/>
    <property type="project" value="InterPro"/>
</dbReference>
<evidence type="ECO:0000313" key="3">
    <source>
        <dbReference type="EMBL" id="KKP31489.1"/>
    </source>
</evidence>
<protein>
    <submittedName>
        <fullName evidence="3">Type II secretion system pseudopilin OxpG</fullName>
    </submittedName>
</protein>
<dbReference type="NCBIfam" id="TIGR02532">
    <property type="entry name" value="IV_pilin_GFxxxE"/>
    <property type="match status" value="1"/>
</dbReference>
<reference evidence="3 4" key="1">
    <citation type="journal article" date="2015" name="Nature">
        <title>rRNA introns, odd ribosomes, and small enigmatic genomes across a large radiation of phyla.</title>
        <authorList>
            <person name="Brown C.T."/>
            <person name="Hug L.A."/>
            <person name="Thomas B.C."/>
            <person name="Sharon I."/>
            <person name="Castelle C.J."/>
            <person name="Singh A."/>
            <person name="Wilkins M.J."/>
            <person name="Williams K.H."/>
            <person name="Banfield J.F."/>
        </authorList>
    </citation>
    <scope>NUCLEOTIDE SEQUENCE [LARGE SCALE GENOMIC DNA]</scope>
</reference>
<dbReference type="InterPro" id="IPR012902">
    <property type="entry name" value="N_methyl_site"/>
</dbReference>